<dbReference type="EMBL" id="QAOG01000004">
    <property type="protein sequence ID" value="PTQ59772.1"/>
    <property type="molecule type" value="Genomic_DNA"/>
</dbReference>
<evidence type="ECO:0008006" key="3">
    <source>
        <dbReference type="Google" id="ProtNLM"/>
    </source>
</evidence>
<dbReference type="AlphaFoldDB" id="A0A2T5GKB5"/>
<comment type="caution">
    <text evidence="1">The sequence shown here is derived from an EMBL/GenBank/DDBJ whole genome shotgun (WGS) entry which is preliminary data.</text>
</comment>
<name>A0A2T5GKB5_9SPHN</name>
<gene>
    <name evidence="1" type="ORF">C8J26_2624</name>
</gene>
<proteinExistence type="predicted"/>
<protein>
    <recommendedName>
        <fullName evidence="3">Excisionase</fullName>
    </recommendedName>
</protein>
<sequence>MGMALERLPDWPVAMNREVALAYTGVAEAQLREWERRGTVRFCMRGPHGAAIAARSSLDAAVQSLFAAAADDSAIEFD</sequence>
<dbReference type="RefSeq" id="WP_107958528.1">
    <property type="nucleotide sequence ID" value="NZ_QAOG01000004.1"/>
</dbReference>
<evidence type="ECO:0000313" key="2">
    <source>
        <dbReference type="Proteomes" id="UP000244189"/>
    </source>
</evidence>
<accession>A0A2T5GKB5</accession>
<dbReference type="Proteomes" id="UP000244189">
    <property type="component" value="Unassembled WGS sequence"/>
</dbReference>
<organism evidence="1 2">
    <name type="scientific">Sphingomonas aurantiaca</name>
    <dbReference type="NCBI Taxonomy" id="185949"/>
    <lineage>
        <taxon>Bacteria</taxon>
        <taxon>Pseudomonadati</taxon>
        <taxon>Pseudomonadota</taxon>
        <taxon>Alphaproteobacteria</taxon>
        <taxon>Sphingomonadales</taxon>
        <taxon>Sphingomonadaceae</taxon>
        <taxon>Sphingomonas</taxon>
    </lineage>
</organism>
<evidence type="ECO:0000313" key="1">
    <source>
        <dbReference type="EMBL" id="PTQ59772.1"/>
    </source>
</evidence>
<reference evidence="1 2" key="1">
    <citation type="submission" date="2018-04" db="EMBL/GenBank/DDBJ databases">
        <title>Genomic Encyclopedia of Type Strains, Phase III (KMG-III): the genomes of soil and plant-associated and newly described type strains.</title>
        <authorList>
            <person name="Whitman W."/>
        </authorList>
    </citation>
    <scope>NUCLEOTIDE SEQUENCE [LARGE SCALE GENOMIC DNA]</scope>
    <source>
        <strain evidence="1 2">MA101b</strain>
    </source>
</reference>
<keyword evidence="2" id="KW-1185">Reference proteome</keyword>